<protein>
    <submittedName>
        <fullName evidence="3">ABC transporter substrate-binding protein</fullName>
    </submittedName>
</protein>
<dbReference type="Proteomes" id="UP000094342">
    <property type="component" value="Unassembled WGS sequence"/>
</dbReference>
<evidence type="ECO:0000256" key="1">
    <source>
        <dbReference type="ARBA" id="ARBA00022729"/>
    </source>
</evidence>
<keyword evidence="2" id="KW-0574">Periplasm</keyword>
<keyword evidence="4" id="KW-1185">Reference proteome</keyword>
<dbReference type="EMBL" id="LYBW01000039">
    <property type="protein sequence ID" value="ODR92792.1"/>
    <property type="molecule type" value="Genomic_DNA"/>
</dbReference>
<dbReference type="SUPFAM" id="SSF53850">
    <property type="entry name" value="Periplasmic binding protein-like II"/>
    <property type="match status" value="1"/>
</dbReference>
<sequence length="432" mass="47244">MTTETKIATPAKGISRRSLLKTGAAAVGAIAGSGAITGFPTIWAQNPITLRQFGTGVSNINAIAEKCKEDLGITLEMTATDSDAAAQRAVTQPDSYDIADIEYWIAKKVFPTGVMQPMDVSKIKYYDKIVPLFIDGKLKPDSVIAQGTAPHTVGFVEAQDSKAFAKEPTQWMTLIPTIYNADTLGIRPDLVGREISSWADIMDPAFKGKTAILNIPSIGIMDAAMIMEALGNIKYADKGNMTKEEIDQTIDFLIKAKQDGQFRAFWKSFDESVNLMASGEVVIQSMWSPAVAAVRSKGIACKYQPLKEGYRAWGGGLGLAAHLEGAQLDAAYEYINWYLSGWVGAYLNRQGYYSAAMETAKAHMSEDEWGFWVEGKPAKGDILSPEGKIMEKAGAVRDGGSFEERMGKVACWNSVMDEDRYMVRRWNEFIAA</sequence>
<keyword evidence="1" id="KW-0732">Signal</keyword>
<name>A0A1E3VGS7_9HYPH</name>
<dbReference type="PANTHER" id="PTHR30222">
    <property type="entry name" value="SPERMIDINE/PUTRESCINE-BINDING PERIPLASMIC PROTEIN"/>
    <property type="match status" value="1"/>
</dbReference>
<dbReference type="PANTHER" id="PTHR30222:SF17">
    <property type="entry name" value="SPERMIDINE_PUTRESCINE-BINDING PERIPLASMIC PROTEIN"/>
    <property type="match status" value="1"/>
</dbReference>
<dbReference type="OrthoDB" id="9812255at2"/>
<dbReference type="STRING" id="1752398.A8M32_03140"/>
<evidence type="ECO:0000313" key="4">
    <source>
        <dbReference type="Proteomes" id="UP000094342"/>
    </source>
</evidence>
<gene>
    <name evidence="3" type="ORF">A8M32_03140</name>
</gene>
<dbReference type="Gene3D" id="3.40.190.10">
    <property type="entry name" value="Periplasmic binding protein-like II"/>
    <property type="match status" value="2"/>
</dbReference>
<evidence type="ECO:0000256" key="2">
    <source>
        <dbReference type="ARBA" id="ARBA00022764"/>
    </source>
</evidence>
<comment type="caution">
    <text evidence="3">The sequence shown here is derived from an EMBL/GenBank/DDBJ whole genome shotgun (WGS) entry which is preliminary data.</text>
</comment>
<proteinExistence type="predicted"/>
<dbReference type="AlphaFoldDB" id="A0A1E3VGS7"/>
<reference evidence="4" key="1">
    <citation type="submission" date="2016-05" db="EMBL/GenBank/DDBJ databases">
        <authorList>
            <person name="Li Y."/>
        </authorList>
    </citation>
    <scope>NUCLEOTIDE SEQUENCE [LARGE SCALE GENOMIC DNA]</scope>
    <source>
        <strain evidence="4">YIC4027</strain>
    </source>
</reference>
<dbReference type="InterPro" id="IPR006311">
    <property type="entry name" value="TAT_signal"/>
</dbReference>
<dbReference type="RefSeq" id="WP_069456957.1">
    <property type="nucleotide sequence ID" value="NZ_LYBW01000039.1"/>
</dbReference>
<dbReference type="InterPro" id="IPR006059">
    <property type="entry name" value="SBP"/>
</dbReference>
<dbReference type="Pfam" id="PF13416">
    <property type="entry name" value="SBP_bac_8"/>
    <property type="match status" value="1"/>
</dbReference>
<organism evidence="3 4">
    <name type="scientific">Sinorhizobium alkalisoli</name>
    <dbReference type="NCBI Taxonomy" id="1752398"/>
    <lineage>
        <taxon>Bacteria</taxon>
        <taxon>Pseudomonadati</taxon>
        <taxon>Pseudomonadota</taxon>
        <taxon>Alphaproteobacteria</taxon>
        <taxon>Hyphomicrobiales</taxon>
        <taxon>Rhizobiaceae</taxon>
        <taxon>Sinorhizobium/Ensifer group</taxon>
        <taxon>Sinorhizobium</taxon>
    </lineage>
</organism>
<accession>A0A1E3VGS7</accession>
<dbReference type="PROSITE" id="PS51318">
    <property type="entry name" value="TAT"/>
    <property type="match status" value="1"/>
</dbReference>
<evidence type="ECO:0000313" key="3">
    <source>
        <dbReference type="EMBL" id="ODR92792.1"/>
    </source>
</evidence>